<keyword evidence="3" id="KW-1185">Reference proteome</keyword>
<feature type="region of interest" description="Disordered" evidence="1">
    <location>
        <begin position="84"/>
        <end position="122"/>
    </location>
</feature>
<dbReference type="SUPFAM" id="SSF54690">
    <property type="entry name" value="Molybdopterin synthase subunit MoaE"/>
    <property type="match status" value="1"/>
</dbReference>
<evidence type="ECO:0000256" key="1">
    <source>
        <dbReference type="SAM" id="MobiDB-lite"/>
    </source>
</evidence>
<comment type="caution">
    <text evidence="2">The sequence shown here is derived from an EMBL/GenBank/DDBJ whole genome shotgun (WGS) entry which is preliminary data.</text>
</comment>
<organism evidence="2 3">
    <name type="scientific">Apatococcus fuscideae</name>
    <dbReference type="NCBI Taxonomy" id="2026836"/>
    <lineage>
        <taxon>Eukaryota</taxon>
        <taxon>Viridiplantae</taxon>
        <taxon>Chlorophyta</taxon>
        <taxon>core chlorophytes</taxon>
        <taxon>Trebouxiophyceae</taxon>
        <taxon>Chlorellales</taxon>
        <taxon>Chlorellaceae</taxon>
        <taxon>Apatococcus</taxon>
    </lineage>
</organism>
<dbReference type="Gene3D" id="3.90.1170.40">
    <property type="entry name" value="Molybdopterin biosynthesis MoaE subunit"/>
    <property type="match status" value="1"/>
</dbReference>
<dbReference type="EMBL" id="JALJOV010001184">
    <property type="protein sequence ID" value="KAK9852584.1"/>
    <property type="molecule type" value="Genomic_DNA"/>
</dbReference>
<dbReference type="PANTHER" id="PTHR23404">
    <property type="entry name" value="MOLYBDOPTERIN SYNTHASE RELATED"/>
    <property type="match status" value="1"/>
</dbReference>
<dbReference type="InterPro" id="IPR003448">
    <property type="entry name" value="Mopterin_biosynth_MoaE"/>
</dbReference>
<dbReference type="Proteomes" id="UP001485043">
    <property type="component" value="Unassembled WGS sequence"/>
</dbReference>
<proteinExistence type="predicted"/>
<accession>A0AAW1SPA7</accession>
<sequence length="122" mass="13799">MARTMVEVLSDPLQLQRYYDFVADPGAGATSTFTGTTRDTFEGRTVVQLEYEAYEPMAKKALQGLCSQAYSKWNGTHWRHVHGQLMSSKPPYQSGKRSAMRVEKSGKRMQSQEVELDNDRGC</sequence>
<name>A0AAW1SPA7_9CHLO</name>
<evidence type="ECO:0000313" key="3">
    <source>
        <dbReference type="Proteomes" id="UP001485043"/>
    </source>
</evidence>
<protein>
    <submittedName>
        <fullName evidence="2">Uncharacterized protein</fullName>
    </submittedName>
</protein>
<dbReference type="Pfam" id="PF02391">
    <property type="entry name" value="MoaE"/>
    <property type="match status" value="1"/>
</dbReference>
<dbReference type="GO" id="GO:0006777">
    <property type="term" value="P:Mo-molybdopterin cofactor biosynthetic process"/>
    <property type="evidence" value="ECO:0007669"/>
    <property type="project" value="InterPro"/>
</dbReference>
<evidence type="ECO:0000313" key="2">
    <source>
        <dbReference type="EMBL" id="KAK9852584.1"/>
    </source>
</evidence>
<gene>
    <name evidence="2" type="ORF">WJX84_008037</name>
</gene>
<reference evidence="2 3" key="1">
    <citation type="journal article" date="2024" name="Nat. Commun.">
        <title>Phylogenomics reveals the evolutionary origins of lichenization in chlorophyte algae.</title>
        <authorList>
            <person name="Puginier C."/>
            <person name="Libourel C."/>
            <person name="Otte J."/>
            <person name="Skaloud P."/>
            <person name="Haon M."/>
            <person name="Grisel S."/>
            <person name="Petersen M."/>
            <person name="Berrin J.G."/>
            <person name="Delaux P.M."/>
            <person name="Dal Grande F."/>
            <person name="Keller J."/>
        </authorList>
    </citation>
    <scope>NUCLEOTIDE SEQUENCE [LARGE SCALE GENOMIC DNA]</scope>
    <source>
        <strain evidence="2 3">SAG 2523</strain>
    </source>
</reference>
<dbReference type="AlphaFoldDB" id="A0AAW1SPA7"/>
<dbReference type="InterPro" id="IPR036563">
    <property type="entry name" value="MoaE_sf"/>
</dbReference>